<organism evidence="1 2">
    <name type="scientific">Cerrena zonata</name>
    <dbReference type="NCBI Taxonomy" id="2478898"/>
    <lineage>
        <taxon>Eukaryota</taxon>
        <taxon>Fungi</taxon>
        <taxon>Dikarya</taxon>
        <taxon>Basidiomycota</taxon>
        <taxon>Agaricomycotina</taxon>
        <taxon>Agaricomycetes</taxon>
        <taxon>Polyporales</taxon>
        <taxon>Cerrenaceae</taxon>
        <taxon>Cerrena</taxon>
    </lineage>
</organism>
<evidence type="ECO:0000313" key="1">
    <source>
        <dbReference type="EMBL" id="KAK7678993.1"/>
    </source>
</evidence>
<proteinExistence type="predicted"/>
<sequence length="185" mass="21210">MVGDDTVPDTGLVACLDEYLLKRVVTWDLSPALEELTIQCEICCASEVEPRMRLVVMPMMISLLRLLAKSERACKFSKTPLRLTLELERFDAGYDDLLLEGIPDYCGNTPWEELRTVLLDLKRHDTIRLEHVTIRLSRCDVERIEVLQAKVGLEEGIRNMGLNFVELIVSTESTGDRWPTLWIPY</sequence>
<reference evidence="1 2" key="1">
    <citation type="submission" date="2022-09" db="EMBL/GenBank/DDBJ databases">
        <authorList>
            <person name="Palmer J.M."/>
        </authorList>
    </citation>
    <scope>NUCLEOTIDE SEQUENCE [LARGE SCALE GENOMIC DNA]</scope>
    <source>
        <strain evidence="1 2">DSM 7382</strain>
    </source>
</reference>
<keyword evidence="2" id="KW-1185">Reference proteome</keyword>
<dbReference type="AlphaFoldDB" id="A0AAW0FN89"/>
<accession>A0AAW0FN89</accession>
<gene>
    <name evidence="1" type="ORF">QCA50_017936</name>
</gene>
<comment type="caution">
    <text evidence="1">The sequence shown here is derived from an EMBL/GenBank/DDBJ whole genome shotgun (WGS) entry which is preliminary data.</text>
</comment>
<evidence type="ECO:0000313" key="2">
    <source>
        <dbReference type="Proteomes" id="UP001385951"/>
    </source>
</evidence>
<dbReference type="EMBL" id="JASBNA010000064">
    <property type="protein sequence ID" value="KAK7678993.1"/>
    <property type="molecule type" value="Genomic_DNA"/>
</dbReference>
<dbReference type="Proteomes" id="UP001385951">
    <property type="component" value="Unassembled WGS sequence"/>
</dbReference>
<protein>
    <submittedName>
        <fullName evidence="1">Uncharacterized protein</fullName>
    </submittedName>
</protein>
<name>A0AAW0FN89_9APHY</name>